<reference evidence="2" key="2">
    <citation type="submission" date="2014-09" db="EMBL/GenBank/DDBJ databases">
        <authorList>
            <person name="Gonzales D.T.T."/>
            <person name="Saloma C.P."/>
        </authorList>
    </citation>
    <scope>NUCLEOTIDE SEQUENCE</scope>
    <source>
        <tissue evidence="2">Venom duct</tissue>
    </source>
</reference>
<dbReference type="EMBL" id="GBRA01000067">
    <property type="protein sequence ID" value="JAC94727.1"/>
    <property type="molecule type" value="Transcribed_RNA"/>
</dbReference>
<organism evidence="2">
    <name type="scientific">Gemmula speciosa</name>
    <name type="common">Splendid gem-turris</name>
    <name type="synonym">Pleurotoma speciosa</name>
    <dbReference type="NCBI Taxonomy" id="439592"/>
    <lineage>
        <taxon>Eukaryota</taxon>
        <taxon>Metazoa</taxon>
        <taxon>Spiralia</taxon>
        <taxon>Lophotrochozoa</taxon>
        <taxon>Mollusca</taxon>
        <taxon>Gastropoda</taxon>
        <taxon>Caenogastropoda</taxon>
        <taxon>Neogastropoda</taxon>
        <taxon>Conoidea</taxon>
        <taxon>Turridae</taxon>
        <taxon>Gemmula</taxon>
    </lineage>
</organism>
<proteinExistence type="predicted"/>
<protein>
    <submittedName>
        <fullName evidence="2">Gsp_67 putative toxin</fullName>
    </submittedName>
</protein>
<evidence type="ECO:0000313" key="2">
    <source>
        <dbReference type="EMBL" id="JAC94727.1"/>
    </source>
</evidence>
<sequence>MRFYVLLIVALFLASFVSVDAAPIDQAKRKRIGDCPSCYDCWTCRQNIDDPVCAGHCEDCELCPE</sequence>
<reference evidence="2" key="1">
    <citation type="journal article" date="2014" name="Toxicon">
        <title>A bioinformatics survey for conotoxin-like sequences in three turrid snail venom duct transcriptomes.</title>
        <authorList>
            <person name="Gonzales D.T."/>
            <person name="Saloma C.P."/>
        </authorList>
    </citation>
    <scope>NUCLEOTIDE SEQUENCE</scope>
    <source>
        <tissue evidence="2">Venom duct</tissue>
    </source>
</reference>
<feature type="chain" id="PRO_5001944840" evidence="1">
    <location>
        <begin position="22"/>
        <end position="65"/>
    </location>
</feature>
<accession>A0A098LW77</accession>
<name>A0A098LW77_GEMSP</name>
<evidence type="ECO:0000256" key="1">
    <source>
        <dbReference type="SAM" id="SignalP"/>
    </source>
</evidence>
<feature type="signal peptide" evidence="1">
    <location>
        <begin position="1"/>
        <end position="21"/>
    </location>
</feature>
<dbReference type="AlphaFoldDB" id="A0A098LW77"/>
<keyword evidence="1" id="KW-0732">Signal</keyword>